<dbReference type="InterPro" id="IPR001977">
    <property type="entry name" value="Depp_CoAkinase"/>
</dbReference>
<dbReference type="HAMAP" id="MF_00376">
    <property type="entry name" value="Dephospho_CoA_kinase"/>
    <property type="match status" value="1"/>
</dbReference>
<dbReference type="SUPFAM" id="SSF52374">
    <property type="entry name" value="Nucleotidylyl transferase"/>
    <property type="match status" value="1"/>
</dbReference>
<dbReference type="GO" id="GO:0015937">
    <property type="term" value="P:coenzyme A biosynthetic process"/>
    <property type="evidence" value="ECO:0007669"/>
    <property type="project" value="InterPro"/>
</dbReference>
<organism evidence="4 5">
    <name type="scientific">Euroglyphus maynei</name>
    <name type="common">Mayne's house dust mite</name>
    <dbReference type="NCBI Taxonomy" id="6958"/>
    <lineage>
        <taxon>Eukaryota</taxon>
        <taxon>Metazoa</taxon>
        <taxon>Ecdysozoa</taxon>
        <taxon>Arthropoda</taxon>
        <taxon>Chelicerata</taxon>
        <taxon>Arachnida</taxon>
        <taxon>Acari</taxon>
        <taxon>Acariformes</taxon>
        <taxon>Sarcoptiformes</taxon>
        <taxon>Astigmata</taxon>
        <taxon>Psoroptidia</taxon>
        <taxon>Analgoidea</taxon>
        <taxon>Pyroglyphidae</taxon>
        <taxon>Pyroglyphinae</taxon>
        <taxon>Euroglyphus</taxon>
    </lineage>
</organism>
<dbReference type="Proteomes" id="UP000194236">
    <property type="component" value="Unassembled WGS sequence"/>
</dbReference>
<dbReference type="PANTHER" id="PTHR10695:SF46">
    <property type="entry name" value="BIFUNCTIONAL COENZYME A SYNTHASE-RELATED"/>
    <property type="match status" value="1"/>
</dbReference>
<reference evidence="4 5" key="1">
    <citation type="submission" date="2017-03" db="EMBL/GenBank/DDBJ databases">
        <title>Genome Survey of Euroglyphus maynei.</title>
        <authorList>
            <person name="Arlian L.G."/>
            <person name="Morgan M.S."/>
            <person name="Rider S.D."/>
        </authorList>
    </citation>
    <scope>NUCLEOTIDE SEQUENCE [LARGE SCALE GENOMIC DNA]</scope>
    <source>
        <strain evidence="4">Arlian Lab</strain>
        <tissue evidence="4">Whole body</tissue>
    </source>
</reference>
<proteinExistence type="inferred from homology"/>
<dbReference type="Pfam" id="PF01121">
    <property type="entry name" value="CoaE"/>
    <property type="match status" value="1"/>
</dbReference>
<protein>
    <submittedName>
        <fullName evidence="4">Bifunctional coenzyme A synthase-like protein</fullName>
    </submittedName>
</protein>
<dbReference type="SUPFAM" id="SSF52540">
    <property type="entry name" value="P-loop containing nucleoside triphosphate hydrolases"/>
    <property type="match status" value="1"/>
</dbReference>
<dbReference type="Gene3D" id="3.40.50.620">
    <property type="entry name" value="HUPs"/>
    <property type="match status" value="1"/>
</dbReference>
<dbReference type="PANTHER" id="PTHR10695">
    <property type="entry name" value="DEPHOSPHO-COA KINASE-RELATED"/>
    <property type="match status" value="1"/>
</dbReference>
<dbReference type="NCBIfam" id="NF001985">
    <property type="entry name" value="PRK00777.1"/>
    <property type="match status" value="1"/>
</dbReference>
<dbReference type="InterPro" id="IPR004821">
    <property type="entry name" value="Cyt_trans-like"/>
</dbReference>
<sequence>MSESKRSLQFRPQILFTNEQWKDDLLRQYLGRLNLADDHSNMSIVSLSSEQSSIISDPIDHESSNEISNDVYDNVCIGGTFDNLHNGHKILLSTAQLKCNRSLTIGVTNEQMLKTKTLPELIEPCEKRIHSLNEYLNDIDPYIHYNVCEISDPFGPAIVDQTLEAIIVSEETIRGGEKINEIRLSKGMKPLKIDVIKLLQEDHKENKVEENKVSSSSLRMRKLGTLLKEPEPRPHLPDKPYLIGLTGMIASGKSSIAKKLQKLGAGIINVDMLAHKTYENSNMPAYKKIVETFGKDILDDNGQINRPKLGQIVFNDESKLKLLNSFVWPEVRRLLQIEIDAMKTKYPIIVLEIALLIENYRMDQVHQVWLTILDEKEVTRRLMERNNLSESDALKRIEKLMPTNEKLPYANVVFCTQWEEEFTMEQVKRAWKMLNEKFVK</sequence>
<dbReference type="InterPro" id="IPR014729">
    <property type="entry name" value="Rossmann-like_a/b/a_fold"/>
</dbReference>
<evidence type="ECO:0000256" key="1">
    <source>
        <dbReference type="ARBA" id="ARBA00022741"/>
    </source>
</evidence>
<dbReference type="OrthoDB" id="330671at2759"/>
<gene>
    <name evidence="4" type="ORF">BLA29_005504</name>
</gene>
<keyword evidence="1" id="KW-0547">Nucleotide-binding</keyword>
<dbReference type="FunFam" id="3.40.50.620:FF:000089">
    <property type="entry name" value="Bifunctional coenzyme A synthase"/>
    <property type="match status" value="1"/>
</dbReference>
<keyword evidence="2" id="KW-0067">ATP-binding</keyword>
<dbReference type="Pfam" id="PF01467">
    <property type="entry name" value="CTP_transf_like"/>
    <property type="match status" value="1"/>
</dbReference>
<evidence type="ECO:0000313" key="4">
    <source>
        <dbReference type="EMBL" id="OTF69849.1"/>
    </source>
</evidence>
<name>A0A1Y3AN34_EURMA</name>
<accession>A0A1Y3AN34</accession>
<evidence type="ECO:0000259" key="3">
    <source>
        <dbReference type="Pfam" id="PF01467"/>
    </source>
</evidence>
<evidence type="ECO:0000313" key="5">
    <source>
        <dbReference type="Proteomes" id="UP000194236"/>
    </source>
</evidence>
<dbReference type="PROSITE" id="PS51219">
    <property type="entry name" value="DPCK"/>
    <property type="match status" value="1"/>
</dbReference>
<keyword evidence="5" id="KW-1185">Reference proteome</keyword>
<dbReference type="CDD" id="cd02164">
    <property type="entry name" value="PPAT_CoAS"/>
    <property type="match status" value="1"/>
</dbReference>
<dbReference type="InterPro" id="IPR027417">
    <property type="entry name" value="P-loop_NTPase"/>
</dbReference>
<dbReference type="GO" id="GO:0005524">
    <property type="term" value="F:ATP binding"/>
    <property type="evidence" value="ECO:0007669"/>
    <property type="project" value="UniProtKB-KW"/>
</dbReference>
<dbReference type="Gene3D" id="3.40.50.300">
    <property type="entry name" value="P-loop containing nucleotide triphosphate hydrolases"/>
    <property type="match status" value="1"/>
</dbReference>
<feature type="domain" description="Cytidyltransferase-like" evidence="3">
    <location>
        <begin position="77"/>
        <end position="221"/>
    </location>
</feature>
<dbReference type="NCBIfam" id="TIGR00125">
    <property type="entry name" value="cyt_tran_rel"/>
    <property type="match status" value="1"/>
</dbReference>
<dbReference type="EMBL" id="MUJZ01068562">
    <property type="protein sequence ID" value="OTF69849.1"/>
    <property type="molecule type" value="Genomic_DNA"/>
</dbReference>
<comment type="caution">
    <text evidence="4">The sequence shown here is derived from an EMBL/GenBank/DDBJ whole genome shotgun (WGS) entry which is preliminary data.</text>
</comment>
<dbReference type="AlphaFoldDB" id="A0A1Y3AN34"/>
<evidence type="ECO:0000256" key="2">
    <source>
        <dbReference type="ARBA" id="ARBA00022840"/>
    </source>
</evidence>
<dbReference type="NCBIfam" id="TIGR00152">
    <property type="entry name" value="dephospho-CoA kinase"/>
    <property type="match status" value="1"/>
</dbReference>
<dbReference type="GO" id="GO:0004140">
    <property type="term" value="F:dephospho-CoA kinase activity"/>
    <property type="evidence" value="ECO:0007669"/>
    <property type="project" value="InterPro"/>
</dbReference>
<dbReference type="CDD" id="cd02022">
    <property type="entry name" value="DPCK"/>
    <property type="match status" value="1"/>
</dbReference>